<dbReference type="Proteomes" id="UP001448207">
    <property type="component" value="Unassembled WGS sequence"/>
</dbReference>
<dbReference type="PANTHER" id="PTHR45876:SF8">
    <property type="entry name" value="FI04035P"/>
    <property type="match status" value="1"/>
</dbReference>
<feature type="compositionally biased region" description="Polar residues" evidence="1">
    <location>
        <begin position="185"/>
        <end position="201"/>
    </location>
</feature>
<proteinExistence type="predicted"/>
<reference evidence="4 5" key="1">
    <citation type="submission" date="2024-04" db="EMBL/GenBank/DDBJ databases">
        <title>Symmetric and asymmetric DNA N6-adenine methylation regulates different biological responses in Mucorales.</title>
        <authorList>
            <consortium name="Lawrence Berkeley National Laboratory"/>
            <person name="Lax C."/>
            <person name="Mondo S.J."/>
            <person name="Osorio-Concepcion M."/>
            <person name="Muszewska A."/>
            <person name="Corrochano-Luque M."/>
            <person name="Gutierrez G."/>
            <person name="Riley R."/>
            <person name="Lipzen A."/>
            <person name="Guo J."/>
            <person name="Hundley H."/>
            <person name="Amirebrahimi M."/>
            <person name="Ng V."/>
            <person name="Lorenzo-Gutierrez D."/>
            <person name="Binder U."/>
            <person name="Yang J."/>
            <person name="Song Y."/>
            <person name="Canovas D."/>
            <person name="Navarro E."/>
            <person name="Freitag M."/>
            <person name="Gabaldon T."/>
            <person name="Grigoriev I.V."/>
            <person name="Corrochano L.M."/>
            <person name="Nicolas F.E."/>
            <person name="Garre V."/>
        </authorList>
    </citation>
    <scope>NUCLEOTIDE SEQUENCE [LARGE SCALE GENOMIC DNA]</scope>
    <source>
        <strain evidence="4 5">L51</strain>
    </source>
</reference>
<dbReference type="InterPro" id="IPR008936">
    <property type="entry name" value="Rho_GTPase_activation_prot"/>
</dbReference>
<feature type="compositionally biased region" description="Polar residues" evidence="1">
    <location>
        <begin position="130"/>
        <end position="142"/>
    </location>
</feature>
<dbReference type="Pfam" id="PF00784">
    <property type="entry name" value="MyTH4"/>
    <property type="match status" value="1"/>
</dbReference>
<evidence type="ECO:0008006" key="6">
    <source>
        <dbReference type="Google" id="ProtNLM"/>
    </source>
</evidence>
<evidence type="ECO:0000313" key="4">
    <source>
        <dbReference type="EMBL" id="KAL0087351.1"/>
    </source>
</evidence>
<feature type="region of interest" description="Disordered" evidence="1">
    <location>
        <begin position="176"/>
        <end position="203"/>
    </location>
</feature>
<accession>A0ABR3B3N5</accession>
<dbReference type="Gene3D" id="1.25.40.530">
    <property type="entry name" value="MyTH4 domain"/>
    <property type="match status" value="1"/>
</dbReference>
<dbReference type="InterPro" id="IPR000857">
    <property type="entry name" value="MyTH4_dom"/>
</dbReference>
<feature type="domain" description="Rho-GAP" evidence="2">
    <location>
        <begin position="537"/>
        <end position="722"/>
    </location>
</feature>
<dbReference type="SMART" id="SM00139">
    <property type="entry name" value="MyTH4"/>
    <property type="match status" value="1"/>
</dbReference>
<dbReference type="SUPFAM" id="SSF48350">
    <property type="entry name" value="GTPase activation domain, GAP"/>
    <property type="match status" value="1"/>
</dbReference>
<evidence type="ECO:0000313" key="5">
    <source>
        <dbReference type="Proteomes" id="UP001448207"/>
    </source>
</evidence>
<keyword evidence="5" id="KW-1185">Reference proteome</keyword>
<organism evidence="4 5">
    <name type="scientific">Phycomyces blakesleeanus</name>
    <dbReference type="NCBI Taxonomy" id="4837"/>
    <lineage>
        <taxon>Eukaryota</taxon>
        <taxon>Fungi</taxon>
        <taxon>Fungi incertae sedis</taxon>
        <taxon>Mucoromycota</taxon>
        <taxon>Mucoromycotina</taxon>
        <taxon>Mucoromycetes</taxon>
        <taxon>Mucorales</taxon>
        <taxon>Phycomycetaceae</taxon>
        <taxon>Phycomyces</taxon>
    </lineage>
</organism>
<evidence type="ECO:0000259" key="3">
    <source>
        <dbReference type="PROSITE" id="PS51016"/>
    </source>
</evidence>
<feature type="compositionally biased region" description="Low complexity" evidence="1">
    <location>
        <begin position="271"/>
        <end position="315"/>
    </location>
</feature>
<dbReference type="Pfam" id="PF00620">
    <property type="entry name" value="RhoGAP"/>
    <property type="match status" value="1"/>
</dbReference>
<dbReference type="PROSITE" id="PS51016">
    <property type="entry name" value="MYTH4"/>
    <property type="match status" value="1"/>
</dbReference>
<evidence type="ECO:0000256" key="1">
    <source>
        <dbReference type="SAM" id="MobiDB-lite"/>
    </source>
</evidence>
<dbReference type="Gene3D" id="1.10.555.10">
    <property type="entry name" value="Rho GTPase activation protein"/>
    <property type="match status" value="1"/>
</dbReference>
<name>A0ABR3B3N5_PHYBL</name>
<dbReference type="InterPro" id="IPR000198">
    <property type="entry name" value="RhoGAP_dom"/>
</dbReference>
<feature type="region of interest" description="Disordered" evidence="1">
    <location>
        <begin position="266"/>
        <end position="329"/>
    </location>
</feature>
<dbReference type="PROSITE" id="PS50238">
    <property type="entry name" value="RHOGAP"/>
    <property type="match status" value="1"/>
</dbReference>
<dbReference type="SMART" id="SM00324">
    <property type="entry name" value="RhoGAP"/>
    <property type="match status" value="1"/>
</dbReference>
<feature type="domain" description="MyTH4" evidence="3">
    <location>
        <begin position="368"/>
        <end position="520"/>
    </location>
</feature>
<protein>
    <recommendedName>
        <fullName evidence="6">Rho-GAP domain-containing protein</fullName>
    </recommendedName>
</protein>
<dbReference type="SUPFAM" id="SSF81995">
    <property type="entry name" value="beta-sandwich domain of Sec23/24"/>
    <property type="match status" value="1"/>
</dbReference>
<gene>
    <name evidence="4" type="ORF">J3Q64DRAFT_1833621</name>
</gene>
<evidence type="ECO:0000259" key="2">
    <source>
        <dbReference type="PROSITE" id="PS50238"/>
    </source>
</evidence>
<dbReference type="PANTHER" id="PTHR45876">
    <property type="entry name" value="FI04035P"/>
    <property type="match status" value="1"/>
</dbReference>
<feature type="region of interest" description="Disordered" evidence="1">
    <location>
        <begin position="100"/>
        <end position="153"/>
    </location>
</feature>
<feature type="compositionally biased region" description="Polar residues" evidence="1">
    <location>
        <begin position="101"/>
        <end position="113"/>
    </location>
</feature>
<sequence length="741" mass="83358">MSHYDWIEIPDSQSTDSLYANPSTGECILQRPTSGTIKPANPEGDCWELWDEQRQTTYFFHPLTGVLDWHHPVDVSIISMIRVQKSAVFRERLSLPVILTPDNTPCRTGASSPETKRNSRSLDLAPLQTRPRSSLHVRSTSDGGKDPVAVSSDISSHTRISELALSDTPATGFPFNLGKLLNPPTRKQSLHSTDTQNSSLGDRSRRLSHFSAFNFSRSQKATSQGSGAMGNPLKSLVSRSGVSPATSRYSIAISAPVNTPEAAELMNPMKQQQQQQQQQQQSQQPQQPQQQQLQLQLQTQLQSQSQSQQQQQPQLSPIPGPLASPTLPTGLRQDINRFAIDGFAQKYFSTHKRGLFRRRVPMTEMLQWTKDSLRQPLIMLNKELYKDALRCFKLVQTIMGDRPRPRSMTEIEDYQSILVCGITKGQMRDEIYVQVCKQIRDNPSGESIKRGWEILCVISVTFPPSKNLEGYLGHFVEQHHHTKENQTDVMSRHVSTKLKRICIRGAKGKVLTPPEIERAKEAPFKPSVFGESLEFIMGLQKNKEQVKSLQLPQIVPFLAEAVREMNGQKSEGIFRVSGDADAVTDLRIRIENGNYDTSLITDPNVPASLIKLWLRELSSPLILPEFYDGCIRCAEDPAKALAIVNALPHINRRIVLYMISFLQDFTDPVITEHTLMNISNLAMVFAPNFLRCPSESLTTVFENSKYEQSFLKTLITEISVDRNMCLYDEDASLVTGQLMKG</sequence>
<comment type="caution">
    <text evidence="4">The sequence shown here is derived from an EMBL/GenBank/DDBJ whole genome shotgun (WGS) entry which is preliminary data.</text>
</comment>
<dbReference type="InterPro" id="IPR038185">
    <property type="entry name" value="MyTH4_dom_sf"/>
</dbReference>
<dbReference type="EMBL" id="JBCLYO010000007">
    <property type="protein sequence ID" value="KAL0087351.1"/>
    <property type="molecule type" value="Genomic_DNA"/>
</dbReference>